<gene>
    <name evidence="2" type="ORF">ACFSNC_20810</name>
</gene>
<evidence type="ECO:0000313" key="3">
    <source>
        <dbReference type="Proteomes" id="UP001597299"/>
    </source>
</evidence>
<comment type="caution">
    <text evidence="2">The sequence shown here is derived from an EMBL/GenBank/DDBJ whole genome shotgun (WGS) entry which is preliminary data.</text>
</comment>
<feature type="region of interest" description="Disordered" evidence="1">
    <location>
        <begin position="62"/>
        <end position="100"/>
    </location>
</feature>
<dbReference type="Proteomes" id="UP001597299">
    <property type="component" value="Unassembled WGS sequence"/>
</dbReference>
<proteinExistence type="predicted"/>
<protein>
    <submittedName>
        <fullName evidence="2">Uncharacterized protein</fullName>
    </submittedName>
</protein>
<organism evidence="2 3">
    <name type="scientific">Ancylobacter oerskovii</name>
    <dbReference type="NCBI Taxonomy" id="459519"/>
    <lineage>
        <taxon>Bacteria</taxon>
        <taxon>Pseudomonadati</taxon>
        <taxon>Pseudomonadota</taxon>
        <taxon>Alphaproteobacteria</taxon>
        <taxon>Hyphomicrobiales</taxon>
        <taxon>Xanthobacteraceae</taxon>
        <taxon>Ancylobacter</taxon>
    </lineage>
</organism>
<evidence type="ECO:0000256" key="1">
    <source>
        <dbReference type="SAM" id="MobiDB-lite"/>
    </source>
</evidence>
<dbReference type="EMBL" id="JBHUHD010000001">
    <property type="protein sequence ID" value="MFD2142855.1"/>
    <property type="molecule type" value="Genomic_DNA"/>
</dbReference>
<evidence type="ECO:0000313" key="2">
    <source>
        <dbReference type="EMBL" id="MFD2142855.1"/>
    </source>
</evidence>
<reference evidence="3" key="1">
    <citation type="journal article" date="2019" name="Int. J. Syst. Evol. Microbiol.">
        <title>The Global Catalogue of Microorganisms (GCM) 10K type strain sequencing project: providing services to taxonomists for standard genome sequencing and annotation.</title>
        <authorList>
            <consortium name="The Broad Institute Genomics Platform"/>
            <consortium name="The Broad Institute Genome Sequencing Center for Infectious Disease"/>
            <person name="Wu L."/>
            <person name="Ma J."/>
        </authorList>
    </citation>
    <scope>NUCLEOTIDE SEQUENCE [LARGE SCALE GENOMIC DNA]</scope>
    <source>
        <strain evidence="3">CCM 7435</strain>
    </source>
</reference>
<accession>A0ABW4Z321</accession>
<keyword evidence="3" id="KW-1185">Reference proteome</keyword>
<sequence length="174" mass="19437">MLIDPDYGQAPIADRATTRRDLILIIDRAIEVLDALEGDADAEHEFGWTLGVNQDDALAWCTLDPSGTAEPDDDGGGDINDEPHDAEDEDTGIADPDALHLRRDERWFSQQMEDTRVERRTASESALHQLADMTGRPQQATSFPRITFRPRRSRGDIPVRYAEVVNGQLVEVAR</sequence>
<feature type="compositionally biased region" description="Acidic residues" evidence="1">
    <location>
        <begin position="70"/>
        <end position="92"/>
    </location>
</feature>
<name>A0ABW4Z321_9HYPH</name>
<dbReference type="RefSeq" id="WP_213356193.1">
    <property type="nucleotide sequence ID" value="NZ_JAHBGB010000044.1"/>
</dbReference>